<gene>
    <name evidence="1" type="ORF">A3C92_02470</name>
</gene>
<organism evidence="1 2">
    <name type="scientific">Candidatus Sungbacteria bacterium RIFCSPHIGHO2_02_FULL_53_17</name>
    <dbReference type="NCBI Taxonomy" id="1802275"/>
    <lineage>
        <taxon>Bacteria</taxon>
        <taxon>Candidatus Sungiibacteriota</taxon>
    </lineage>
</organism>
<evidence type="ECO:0008006" key="3">
    <source>
        <dbReference type="Google" id="ProtNLM"/>
    </source>
</evidence>
<dbReference type="Proteomes" id="UP000177177">
    <property type="component" value="Unassembled WGS sequence"/>
</dbReference>
<evidence type="ECO:0000313" key="2">
    <source>
        <dbReference type="Proteomes" id="UP000177177"/>
    </source>
</evidence>
<dbReference type="EMBL" id="MHQN01000032">
    <property type="protein sequence ID" value="OHA02665.1"/>
    <property type="molecule type" value="Genomic_DNA"/>
</dbReference>
<proteinExistence type="predicted"/>
<sequence length="186" mass="21715">MKFVVSKKPKEYLKQGPTGCGLYAIKGILSAYGKDDGRNPFAYWHGGILPFITTRLRLIGILCSYGFDAKWGHMRELSDEQKIAALQGLLRRDTPVMMHIGNGYRKDGIWSKLRWRIVSHWITLWGFDDEKGVFYIYDPCVPLRYHDKSIPVGNVQRTYQQVLRDGSGGPRWWWRYGYITFTHEKH</sequence>
<evidence type="ECO:0000313" key="1">
    <source>
        <dbReference type="EMBL" id="OHA02665.1"/>
    </source>
</evidence>
<name>A0A1G2KT69_9BACT</name>
<accession>A0A1G2KT69</accession>
<dbReference type="AlphaFoldDB" id="A0A1G2KT69"/>
<protein>
    <recommendedName>
        <fullName evidence="3">Peptidase C39-like domain-containing protein</fullName>
    </recommendedName>
</protein>
<comment type="caution">
    <text evidence="1">The sequence shown here is derived from an EMBL/GenBank/DDBJ whole genome shotgun (WGS) entry which is preliminary data.</text>
</comment>
<reference evidence="1 2" key="1">
    <citation type="journal article" date="2016" name="Nat. Commun.">
        <title>Thousands of microbial genomes shed light on interconnected biogeochemical processes in an aquifer system.</title>
        <authorList>
            <person name="Anantharaman K."/>
            <person name="Brown C.T."/>
            <person name="Hug L.A."/>
            <person name="Sharon I."/>
            <person name="Castelle C.J."/>
            <person name="Probst A.J."/>
            <person name="Thomas B.C."/>
            <person name="Singh A."/>
            <person name="Wilkins M.J."/>
            <person name="Karaoz U."/>
            <person name="Brodie E.L."/>
            <person name="Williams K.H."/>
            <person name="Hubbard S.S."/>
            <person name="Banfield J.F."/>
        </authorList>
    </citation>
    <scope>NUCLEOTIDE SEQUENCE [LARGE SCALE GENOMIC DNA]</scope>
</reference>